<reference evidence="14" key="2">
    <citation type="journal article" date="2017" name="Nat. Plants">
        <title>The Aegilops tauschii genome reveals multiple impacts of transposons.</title>
        <authorList>
            <person name="Zhao G."/>
            <person name="Zou C."/>
            <person name="Li K."/>
            <person name="Wang K."/>
            <person name="Li T."/>
            <person name="Gao L."/>
            <person name="Zhang X."/>
            <person name="Wang H."/>
            <person name="Yang Z."/>
            <person name="Liu X."/>
            <person name="Jiang W."/>
            <person name="Mao L."/>
            <person name="Kong X."/>
            <person name="Jiao Y."/>
            <person name="Jia J."/>
        </authorList>
    </citation>
    <scope>NUCLEOTIDE SEQUENCE [LARGE SCALE GENOMIC DNA]</scope>
    <source>
        <strain evidence="14">cv. AL8/78</strain>
    </source>
</reference>
<accession>A0A453L0W7</accession>
<reference evidence="13" key="3">
    <citation type="journal article" date="2017" name="Nature">
        <title>Genome sequence of the progenitor of the wheat D genome Aegilops tauschii.</title>
        <authorList>
            <person name="Luo M.C."/>
            <person name="Gu Y.Q."/>
            <person name="Puiu D."/>
            <person name="Wang H."/>
            <person name="Twardziok S.O."/>
            <person name="Deal K.R."/>
            <person name="Huo N."/>
            <person name="Zhu T."/>
            <person name="Wang L."/>
            <person name="Wang Y."/>
            <person name="McGuire P.E."/>
            <person name="Liu S."/>
            <person name="Long H."/>
            <person name="Ramasamy R.K."/>
            <person name="Rodriguez J.C."/>
            <person name="Van S.L."/>
            <person name="Yuan L."/>
            <person name="Wang Z."/>
            <person name="Xia Z."/>
            <person name="Xiao L."/>
            <person name="Anderson O.D."/>
            <person name="Ouyang S."/>
            <person name="Liang Y."/>
            <person name="Zimin A.V."/>
            <person name="Pertea G."/>
            <person name="Qi P."/>
            <person name="Bennetzen J.L."/>
            <person name="Dai X."/>
            <person name="Dawson M.W."/>
            <person name="Muller H.G."/>
            <person name="Kugler K."/>
            <person name="Rivarola-Duarte L."/>
            <person name="Spannagl M."/>
            <person name="Mayer K.F.X."/>
            <person name="Lu F.H."/>
            <person name="Bevan M.W."/>
            <person name="Leroy P."/>
            <person name="Li P."/>
            <person name="You F.M."/>
            <person name="Sun Q."/>
            <person name="Liu Z."/>
            <person name="Lyons E."/>
            <person name="Wicker T."/>
            <person name="Salzberg S.L."/>
            <person name="Devos K.M."/>
            <person name="Dvorak J."/>
        </authorList>
    </citation>
    <scope>NUCLEOTIDE SEQUENCE [LARGE SCALE GENOMIC DNA]</scope>
    <source>
        <strain evidence="13">cv. AL8/78</strain>
    </source>
</reference>
<sequence length="212" mass="20672">MLAVAGGSAICGVAADNGTAYCIAAGAGSSAYNASASSVAPQLVFSQVSGGTGFLCGVGAVPGGGVTALFCWPPAAPRQLRRVYRGPAPLSDLAVGADHVAAYDGQARGIRWWRRGSGQFPELVPGAFGSLVSGDGFTCALETGSLVVRCWGPLGSAVQAAFANVSVSSLAAGGSRACGVKAATDSGVGVLPQSDLDPDGRVASSGGNSPAP</sequence>
<evidence type="ECO:0000256" key="4">
    <source>
        <dbReference type="ARBA" id="ARBA00022729"/>
    </source>
</evidence>
<reference evidence="13" key="5">
    <citation type="journal article" date="2021" name="G3 (Bethesda)">
        <title>Aegilops tauschii genome assembly Aet v5.0 features greater sequence contiguity and improved annotation.</title>
        <authorList>
            <person name="Wang L."/>
            <person name="Zhu T."/>
            <person name="Rodriguez J.C."/>
            <person name="Deal K.R."/>
            <person name="Dubcovsky J."/>
            <person name="McGuire P.E."/>
            <person name="Lux T."/>
            <person name="Spannagl M."/>
            <person name="Mayer K.F.X."/>
            <person name="Baldrich P."/>
            <person name="Meyers B.C."/>
            <person name="Huo N."/>
            <person name="Gu Y.Q."/>
            <person name="Zhou H."/>
            <person name="Devos K.M."/>
            <person name="Bennetzen J.L."/>
            <person name="Unver T."/>
            <person name="Budak H."/>
            <person name="Gulick P.J."/>
            <person name="Galiba G."/>
            <person name="Kalapos B."/>
            <person name="Nelson D.R."/>
            <person name="Li P."/>
            <person name="You F.M."/>
            <person name="Luo M.C."/>
            <person name="Dvorak J."/>
        </authorList>
    </citation>
    <scope>NUCLEOTIDE SEQUENCE [LARGE SCALE GENOMIC DNA]</scope>
    <source>
        <strain evidence="13">cv. AL8/78</strain>
    </source>
</reference>
<reference evidence="14" key="1">
    <citation type="journal article" date="2014" name="Science">
        <title>Ancient hybridizations among the ancestral genomes of bread wheat.</title>
        <authorList>
            <consortium name="International Wheat Genome Sequencing Consortium,"/>
            <person name="Marcussen T."/>
            <person name="Sandve S.R."/>
            <person name="Heier L."/>
            <person name="Spannagl M."/>
            <person name="Pfeifer M."/>
            <person name="Jakobsen K.S."/>
            <person name="Wulff B.B."/>
            <person name="Steuernagel B."/>
            <person name="Mayer K.F."/>
            <person name="Olsen O.A."/>
        </authorList>
    </citation>
    <scope>NUCLEOTIDE SEQUENCE [LARGE SCALE GENOMIC DNA]</scope>
    <source>
        <strain evidence="14">cv. AL8/78</strain>
    </source>
</reference>
<evidence type="ECO:0000256" key="11">
    <source>
        <dbReference type="ARBA" id="ARBA00048679"/>
    </source>
</evidence>
<dbReference type="PANTHER" id="PTHR47460:SF1">
    <property type="entry name" value="SERINE_THREONINE-PROTEIN KINASE-LIKE PROTEIN ACR4"/>
    <property type="match status" value="1"/>
</dbReference>
<evidence type="ECO:0000256" key="12">
    <source>
        <dbReference type="SAM" id="MobiDB-lite"/>
    </source>
</evidence>
<evidence type="ECO:0000313" key="13">
    <source>
        <dbReference type="EnsemblPlants" id="AET5Gv20588700.1"/>
    </source>
</evidence>
<evidence type="ECO:0000313" key="14">
    <source>
        <dbReference type="Proteomes" id="UP000015105"/>
    </source>
</evidence>
<feature type="region of interest" description="Disordered" evidence="12">
    <location>
        <begin position="189"/>
        <end position="212"/>
    </location>
</feature>
<evidence type="ECO:0000256" key="6">
    <source>
        <dbReference type="ARBA" id="ARBA00023136"/>
    </source>
</evidence>
<evidence type="ECO:0000256" key="3">
    <source>
        <dbReference type="ARBA" id="ARBA00022692"/>
    </source>
</evidence>
<name>A0A453L0W7_AEGTS</name>
<keyword evidence="3" id="KW-0812">Transmembrane</keyword>
<dbReference type="InterPro" id="IPR009091">
    <property type="entry name" value="RCC1/BLIP-II"/>
</dbReference>
<comment type="catalytic activity">
    <reaction evidence="10">
        <text>L-threonyl-[protein] + ATP = O-phospho-L-threonyl-[protein] + ADP + H(+)</text>
        <dbReference type="Rhea" id="RHEA:46608"/>
        <dbReference type="Rhea" id="RHEA-COMP:11060"/>
        <dbReference type="Rhea" id="RHEA-COMP:11605"/>
        <dbReference type="ChEBI" id="CHEBI:15378"/>
        <dbReference type="ChEBI" id="CHEBI:30013"/>
        <dbReference type="ChEBI" id="CHEBI:30616"/>
        <dbReference type="ChEBI" id="CHEBI:61977"/>
        <dbReference type="ChEBI" id="CHEBI:456216"/>
        <dbReference type="EC" id="2.7.11.1"/>
    </reaction>
</comment>
<dbReference type="GO" id="GO:0004674">
    <property type="term" value="F:protein serine/threonine kinase activity"/>
    <property type="evidence" value="ECO:0007669"/>
    <property type="project" value="UniProtKB-KW"/>
</dbReference>
<evidence type="ECO:0000256" key="7">
    <source>
        <dbReference type="ARBA" id="ARBA00023157"/>
    </source>
</evidence>
<proteinExistence type="predicted"/>
<evidence type="ECO:0000256" key="5">
    <source>
        <dbReference type="ARBA" id="ARBA00022989"/>
    </source>
</evidence>
<keyword evidence="5" id="KW-1133">Transmembrane helix</keyword>
<comment type="subcellular location">
    <subcellularLocation>
        <location evidence="1">Membrane</location>
        <topology evidence="1">Single-pass type I membrane protein</topology>
    </subcellularLocation>
</comment>
<dbReference type="Proteomes" id="UP000015105">
    <property type="component" value="Chromosome 5D"/>
</dbReference>
<dbReference type="EnsemblPlants" id="AET5Gv20588700.1">
    <property type="protein sequence ID" value="AET5Gv20588700.1"/>
    <property type="gene ID" value="AET5Gv20588700"/>
</dbReference>
<keyword evidence="7" id="KW-1015">Disulfide bond</keyword>
<keyword evidence="6" id="KW-0472">Membrane</keyword>
<evidence type="ECO:0000256" key="2">
    <source>
        <dbReference type="ARBA" id="ARBA00012513"/>
    </source>
</evidence>
<keyword evidence="9" id="KW-0325">Glycoprotein</keyword>
<organism evidence="13 14">
    <name type="scientific">Aegilops tauschii subsp. strangulata</name>
    <name type="common">Goatgrass</name>
    <dbReference type="NCBI Taxonomy" id="200361"/>
    <lineage>
        <taxon>Eukaryota</taxon>
        <taxon>Viridiplantae</taxon>
        <taxon>Streptophyta</taxon>
        <taxon>Embryophyta</taxon>
        <taxon>Tracheophyta</taxon>
        <taxon>Spermatophyta</taxon>
        <taxon>Magnoliopsida</taxon>
        <taxon>Liliopsida</taxon>
        <taxon>Poales</taxon>
        <taxon>Poaceae</taxon>
        <taxon>BOP clade</taxon>
        <taxon>Pooideae</taxon>
        <taxon>Triticodae</taxon>
        <taxon>Triticeae</taxon>
        <taxon>Triticinae</taxon>
        <taxon>Aegilops</taxon>
    </lineage>
</organism>
<evidence type="ECO:0000256" key="10">
    <source>
        <dbReference type="ARBA" id="ARBA00047899"/>
    </source>
</evidence>
<evidence type="ECO:0000256" key="9">
    <source>
        <dbReference type="ARBA" id="ARBA00023180"/>
    </source>
</evidence>
<keyword evidence="14" id="KW-1185">Reference proteome</keyword>
<dbReference type="Gramene" id="AET5Gv20588700.1">
    <property type="protein sequence ID" value="AET5Gv20588700.1"/>
    <property type="gene ID" value="AET5Gv20588700"/>
</dbReference>
<keyword evidence="8" id="KW-0675">Receptor</keyword>
<dbReference type="PANTHER" id="PTHR47460">
    <property type="entry name" value="SERINE/THREONINE-PROTEIN KINASE-LIKE PROTEIN ACR4"/>
    <property type="match status" value="1"/>
</dbReference>
<reference evidence="13" key="4">
    <citation type="submission" date="2019-03" db="UniProtKB">
        <authorList>
            <consortium name="EnsemblPlants"/>
        </authorList>
    </citation>
    <scope>IDENTIFICATION</scope>
</reference>
<dbReference type="EC" id="2.7.11.1" evidence="2"/>
<dbReference type="SUPFAM" id="SSF50985">
    <property type="entry name" value="RCC1/BLIP-II"/>
    <property type="match status" value="1"/>
</dbReference>
<evidence type="ECO:0000256" key="8">
    <source>
        <dbReference type="ARBA" id="ARBA00023170"/>
    </source>
</evidence>
<dbReference type="GO" id="GO:0016020">
    <property type="term" value="C:membrane"/>
    <property type="evidence" value="ECO:0007669"/>
    <property type="project" value="UniProtKB-SubCell"/>
</dbReference>
<protein>
    <recommendedName>
        <fullName evidence="2">non-specific serine/threonine protein kinase</fullName>
        <ecNumber evidence="2">2.7.11.1</ecNumber>
    </recommendedName>
</protein>
<keyword evidence="4" id="KW-0732">Signal</keyword>
<evidence type="ECO:0000256" key="1">
    <source>
        <dbReference type="ARBA" id="ARBA00004479"/>
    </source>
</evidence>
<comment type="catalytic activity">
    <reaction evidence="11">
        <text>L-seryl-[protein] + ATP = O-phospho-L-seryl-[protein] + ADP + H(+)</text>
        <dbReference type="Rhea" id="RHEA:17989"/>
        <dbReference type="Rhea" id="RHEA-COMP:9863"/>
        <dbReference type="Rhea" id="RHEA-COMP:11604"/>
        <dbReference type="ChEBI" id="CHEBI:15378"/>
        <dbReference type="ChEBI" id="CHEBI:29999"/>
        <dbReference type="ChEBI" id="CHEBI:30616"/>
        <dbReference type="ChEBI" id="CHEBI:83421"/>
        <dbReference type="ChEBI" id="CHEBI:456216"/>
        <dbReference type="EC" id="2.7.11.1"/>
    </reaction>
</comment>
<dbReference type="AlphaFoldDB" id="A0A453L0W7"/>